<evidence type="ECO:0000256" key="2">
    <source>
        <dbReference type="ARBA" id="ARBA00005263"/>
    </source>
</evidence>
<evidence type="ECO:0000313" key="9">
    <source>
        <dbReference type="Proteomes" id="UP000278143"/>
    </source>
</evidence>
<keyword evidence="9" id="KW-1185">Reference proteome</keyword>
<protein>
    <recommendedName>
        <fullName evidence="6">Clathrin light chain</fullName>
    </recommendedName>
</protein>
<proteinExistence type="inferred from homology"/>
<sequence length="199" mass="21507">MSHFPDISELESPALNSSGSNSAANFDVDDPTADFLARERAALGGEADLLGTPQPPTSMHSSTSGHGFGAFEESSSTAMDMDVPTSSMHTDNDPDTEQFERNFPAIDSTTTTTGVATTTITAFHSTSSVASNAFSPRAGGQEDSAFVREWRERQAGISTDRETRATDEKAKRIEQARKAIDRFYEDYNAKREKAVAANR</sequence>
<dbReference type="Pfam" id="PF01086">
    <property type="entry name" value="Clathrin_lg_ch"/>
    <property type="match status" value="1"/>
</dbReference>
<dbReference type="InterPro" id="IPR000996">
    <property type="entry name" value="Clathrin_L-chain"/>
</dbReference>
<dbReference type="EMBL" id="KZ990202">
    <property type="protein sequence ID" value="RKP24477.1"/>
    <property type="molecule type" value="Genomic_DNA"/>
</dbReference>
<reference evidence="9" key="1">
    <citation type="journal article" date="2018" name="Nat. Microbiol.">
        <title>Leveraging single-cell genomics to expand the fungal tree of life.</title>
        <authorList>
            <person name="Ahrendt S.R."/>
            <person name="Quandt C.A."/>
            <person name="Ciobanu D."/>
            <person name="Clum A."/>
            <person name="Salamov A."/>
            <person name="Andreopoulos B."/>
            <person name="Cheng J.F."/>
            <person name="Woyke T."/>
            <person name="Pelin A."/>
            <person name="Henrissat B."/>
            <person name="Reynolds N.K."/>
            <person name="Benny G.L."/>
            <person name="Smith M.E."/>
            <person name="James T.Y."/>
            <person name="Grigoriev I.V."/>
        </authorList>
    </citation>
    <scope>NUCLEOTIDE SEQUENCE [LARGE SCALE GENOMIC DNA]</scope>
    <source>
        <strain evidence="9">Benny S71-1</strain>
    </source>
</reference>
<evidence type="ECO:0000256" key="4">
    <source>
        <dbReference type="ARBA" id="ARBA00023176"/>
    </source>
</evidence>
<evidence type="ECO:0000256" key="6">
    <source>
        <dbReference type="RuleBase" id="RU363137"/>
    </source>
</evidence>
<feature type="region of interest" description="Disordered" evidence="7">
    <location>
        <begin position="1"/>
        <end position="106"/>
    </location>
</feature>
<comment type="similarity">
    <text evidence="2 6">Belongs to the clathrin light chain family.</text>
</comment>
<dbReference type="OrthoDB" id="5512at2759"/>
<accession>A0A4P9YWR3</accession>
<keyword evidence="3 6" id="KW-0472">Membrane</keyword>
<dbReference type="Proteomes" id="UP000278143">
    <property type="component" value="Unassembled WGS sequence"/>
</dbReference>
<dbReference type="GO" id="GO:0005198">
    <property type="term" value="F:structural molecule activity"/>
    <property type="evidence" value="ECO:0007669"/>
    <property type="project" value="InterPro"/>
</dbReference>
<evidence type="ECO:0000313" key="8">
    <source>
        <dbReference type="EMBL" id="RKP24477.1"/>
    </source>
</evidence>
<gene>
    <name evidence="8" type="ORF">SYNPS1DRAFT_29757</name>
</gene>
<evidence type="ECO:0000256" key="3">
    <source>
        <dbReference type="ARBA" id="ARBA00023136"/>
    </source>
</evidence>
<dbReference type="GO" id="GO:0006886">
    <property type="term" value="P:intracellular protein transport"/>
    <property type="evidence" value="ECO:0007669"/>
    <property type="project" value="InterPro"/>
</dbReference>
<evidence type="ECO:0000256" key="5">
    <source>
        <dbReference type="ARBA" id="ARBA00023329"/>
    </source>
</evidence>
<name>A0A4P9YWR3_9FUNG</name>
<dbReference type="AlphaFoldDB" id="A0A4P9YWR3"/>
<keyword evidence="5 6" id="KW-0968">Cytoplasmic vesicle</keyword>
<evidence type="ECO:0000256" key="7">
    <source>
        <dbReference type="SAM" id="MobiDB-lite"/>
    </source>
</evidence>
<evidence type="ECO:0000256" key="1">
    <source>
        <dbReference type="ARBA" id="ARBA00004180"/>
    </source>
</evidence>
<comment type="function">
    <text evidence="6">Clathrin is the major protein of the polyhedral coat of coated pits and vesicles.</text>
</comment>
<keyword evidence="4 6" id="KW-0168">Coated pit</keyword>
<dbReference type="GO" id="GO:0016192">
    <property type="term" value="P:vesicle-mediated transport"/>
    <property type="evidence" value="ECO:0007669"/>
    <property type="project" value="InterPro"/>
</dbReference>
<feature type="compositionally biased region" description="Low complexity" evidence="7">
    <location>
        <begin position="12"/>
        <end position="25"/>
    </location>
</feature>
<comment type="subcellular location">
    <subcellularLocation>
        <location evidence="1 6">Cytoplasmic vesicle membrane</location>
        <topology evidence="1 6">Peripheral membrane protein</topology>
        <orientation evidence="1 6">Cytoplasmic side</orientation>
    </subcellularLocation>
    <subcellularLocation>
        <location evidence="6">Membrane</location>
        <location evidence="6">Coated pit</location>
        <topology evidence="6">Peripheral membrane protein</topology>
        <orientation evidence="6">Cytoplasmic side</orientation>
    </subcellularLocation>
    <text evidence="6">Cytoplasmic face of coated pits and vesicles.</text>
</comment>
<feature type="compositionally biased region" description="Polar residues" evidence="7">
    <location>
        <begin position="73"/>
        <end position="89"/>
    </location>
</feature>
<dbReference type="GO" id="GO:0030130">
    <property type="term" value="C:clathrin coat of trans-Golgi network vesicle"/>
    <property type="evidence" value="ECO:0007669"/>
    <property type="project" value="InterPro"/>
</dbReference>
<dbReference type="GO" id="GO:0030132">
    <property type="term" value="C:clathrin coat of coated pit"/>
    <property type="evidence" value="ECO:0007669"/>
    <property type="project" value="InterPro"/>
</dbReference>
<organism evidence="8 9">
    <name type="scientific">Syncephalis pseudoplumigaleata</name>
    <dbReference type="NCBI Taxonomy" id="1712513"/>
    <lineage>
        <taxon>Eukaryota</taxon>
        <taxon>Fungi</taxon>
        <taxon>Fungi incertae sedis</taxon>
        <taxon>Zoopagomycota</taxon>
        <taxon>Zoopagomycotina</taxon>
        <taxon>Zoopagomycetes</taxon>
        <taxon>Zoopagales</taxon>
        <taxon>Piptocephalidaceae</taxon>
        <taxon>Syncephalis</taxon>
    </lineage>
</organism>